<protein>
    <submittedName>
        <fullName evidence="2">Uncharacterized protein</fullName>
    </submittedName>
</protein>
<accession>A0A2N5VFB7</accession>
<proteinExistence type="predicted"/>
<name>A0A2N5VFB7_9BASI</name>
<evidence type="ECO:0000313" key="2">
    <source>
        <dbReference type="EMBL" id="PLW48681.1"/>
    </source>
</evidence>
<sequence>MASRRFTNFFNEDQLAKVPGLRALNGRVDRVVYYCTLESRQVTLMIWALKGRLDALEQDVESRAPDGRRGSEALIVLAGGEAEGVVKGAAASNDVGTTGEEVAGAAAAVLEGEAANNPNDTDSAPHQGATEREITKVIEDMKNVNMPLTVIIKDSGLLDELTKEEKAILLAAGDSGKNQPPVEALEASEQEKVLVQQVLESLEREEWEGDNLFSSKYLEALHALNTAILNHEARAKMPQTPEALLAFNFHAVNQAIAAREERIGAIQKRIDAARQTIERAQQCNVVAKEKIEEECCCLFDIFGEAQQMAAAEDHLWRAMWDAKEAFLRQILRNNNNEDLIKEVALEGENCDTCIRKIARENGEISPRNAHLVAKTLQPNVDPAPPVGPGLAAAEAEAGTPTSPLLGLGVIATGEGITSGQAQEPGQAESLTKQARLD</sequence>
<evidence type="ECO:0000256" key="1">
    <source>
        <dbReference type="SAM" id="MobiDB-lite"/>
    </source>
</evidence>
<reference evidence="2 3" key="1">
    <citation type="submission" date="2017-11" db="EMBL/GenBank/DDBJ databases">
        <title>De novo assembly and phasing of dikaryotic genomes from two isolates of Puccinia coronata f. sp. avenae, the causal agent of oat crown rust.</title>
        <authorList>
            <person name="Miller M.E."/>
            <person name="Zhang Y."/>
            <person name="Omidvar V."/>
            <person name="Sperschneider J."/>
            <person name="Schwessinger B."/>
            <person name="Raley C."/>
            <person name="Palmer J.M."/>
            <person name="Garnica D."/>
            <person name="Upadhyaya N."/>
            <person name="Rathjen J."/>
            <person name="Taylor J.M."/>
            <person name="Park R.F."/>
            <person name="Dodds P.N."/>
            <person name="Hirsch C.D."/>
            <person name="Kianian S.F."/>
            <person name="Figueroa M."/>
        </authorList>
    </citation>
    <scope>NUCLEOTIDE SEQUENCE [LARGE SCALE GENOMIC DNA]</scope>
    <source>
        <strain evidence="2">12NC29</strain>
    </source>
</reference>
<comment type="caution">
    <text evidence="2">The sequence shown here is derived from an EMBL/GenBank/DDBJ whole genome shotgun (WGS) entry which is preliminary data.</text>
</comment>
<organism evidence="2 3">
    <name type="scientific">Puccinia coronata f. sp. avenae</name>
    <dbReference type="NCBI Taxonomy" id="200324"/>
    <lineage>
        <taxon>Eukaryota</taxon>
        <taxon>Fungi</taxon>
        <taxon>Dikarya</taxon>
        <taxon>Basidiomycota</taxon>
        <taxon>Pucciniomycotina</taxon>
        <taxon>Pucciniomycetes</taxon>
        <taxon>Pucciniales</taxon>
        <taxon>Pucciniaceae</taxon>
        <taxon>Puccinia</taxon>
    </lineage>
</organism>
<feature type="region of interest" description="Disordered" evidence="1">
    <location>
        <begin position="415"/>
        <end position="437"/>
    </location>
</feature>
<dbReference type="EMBL" id="PGCJ01000101">
    <property type="protein sequence ID" value="PLW48681.1"/>
    <property type="molecule type" value="Genomic_DNA"/>
</dbReference>
<evidence type="ECO:0000313" key="3">
    <source>
        <dbReference type="Proteomes" id="UP000235388"/>
    </source>
</evidence>
<gene>
    <name evidence="2" type="ORF">PCANC_15465</name>
</gene>
<dbReference type="AlphaFoldDB" id="A0A2N5VFB7"/>
<dbReference type="Proteomes" id="UP000235388">
    <property type="component" value="Unassembled WGS sequence"/>
</dbReference>
<keyword evidence="3" id="KW-1185">Reference proteome</keyword>